<dbReference type="InterPro" id="IPR010982">
    <property type="entry name" value="Lambda_DNA-bd_dom_sf"/>
</dbReference>
<gene>
    <name evidence="2" type="ORF">ACFP1K_31060</name>
</gene>
<feature type="domain" description="HTH cro/C1-type" evidence="1">
    <location>
        <begin position="35"/>
        <end position="82"/>
    </location>
</feature>
<dbReference type="PANTHER" id="PTHR35010:SF2">
    <property type="entry name" value="BLL4672 PROTEIN"/>
    <property type="match status" value="1"/>
</dbReference>
<accession>A0ABW1NRA8</accession>
<dbReference type="PANTHER" id="PTHR35010">
    <property type="entry name" value="BLL4672 PROTEIN-RELATED"/>
    <property type="match status" value="1"/>
</dbReference>
<dbReference type="InterPro" id="IPR041413">
    <property type="entry name" value="MLTR_LBD"/>
</dbReference>
<reference evidence="3" key="1">
    <citation type="journal article" date="2019" name="Int. J. Syst. Evol. Microbiol.">
        <title>The Global Catalogue of Microorganisms (GCM) 10K type strain sequencing project: providing services to taxonomists for standard genome sequencing and annotation.</title>
        <authorList>
            <consortium name="The Broad Institute Genomics Platform"/>
            <consortium name="The Broad Institute Genome Sequencing Center for Infectious Disease"/>
            <person name="Wu L."/>
            <person name="Ma J."/>
        </authorList>
    </citation>
    <scope>NUCLEOTIDE SEQUENCE [LARGE SCALE GENOMIC DNA]</scope>
    <source>
        <strain evidence="3">JCM 30346</strain>
    </source>
</reference>
<protein>
    <submittedName>
        <fullName evidence="2">Helix-turn-helix transcriptional regulator</fullName>
    </submittedName>
</protein>
<comment type="caution">
    <text evidence="2">The sequence shown here is derived from an EMBL/GenBank/DDBJ whole genome shotgun (WGS) entry which is preliminary data.</text>
</comment>
<sequence>MSESNELGVFLRSRRDLVRPEEAGLGTGGRRRVPGLRRDEVAQLAGISAEYYLRLEQGRDRHPSAQVVDALARVLGLDEEGLAELRRLARPVRRRAVRRQPERVPCGLRELVMSRLDIPAMVVGRYKDVLVANPLAAALYGVTCGFNVLHATFLDPGVRALYEDDWEKCARSLVASVRALTGPEIRDSYLAELVGELAVRSEEFRRLWARHDIRPRTSGVLRLRHPQVGPMELNFEKLAVAGSDGQILMLFHAAPGSPAAESIALLGHLIADTAPDATSRLPAS</sequence>
<evidence type="ECO:0000313" key="2">
    <source>
        <dbReference type="EMBL" id="MFC6085641.1"/>
    </source>
</evidence>
<dbReference type="CDD" id="cd00093">
    <property type="entry name" value="HTH_XRE"/>
    <property type="match status" value="1"/>
</dbReference>
<evidence type="ECO:0000259" key="1">
    <source>
        <dbReference type="PROSITE" id="PS50943"/>
    </source>
</evidence>
<dbReference type="EMBL" id="JBHSRF010000066">
    <property type="protein sequence ID" value="MFC6085641.1"/>
    <property type="molecule type" value="Genomic_DNA"/>
</dbReference>
<organism evidence="2 3">
    <name type="scientific">Sphaerisporangium aureirubrum</name>
    <dbReference type="NCBI Taxonomy" id="1544736"/>
    <lineage>
        <taxon>Bacteria</taxon>
        <taxon>Bacillati</taxon>
        <taxon>Actinomycetota</taxon>
        <taxon>Actinomycetes</taxon>
        <taxon>Streptosporangiales</taxon>
        <taxon>Streptosporangiaceae</taxon>
        <taxon>Sphaerisporangium</taxon>
    </lineage>
</organism>
<name>A0ABW1NRA8_9ACTN</name>
<dbReference type="SUPFAM" id="SSF47413">
    <property type="entry name" value="lambda repressor-like DNA-binding domains"/>
    <property type="match status" value="1"/>
</dbReference>
<dbReference type="RefSeq" id="WP_380759991.1">
    <property type="nucleotide sequence ID" value="NZ_JBHSRF010000066.1"/>
</dbReference>
<dbReference type="Gene3D" id="1.10.260.40">
    <property type="entry name" value="lambda repressor-like DNA-binding domains"/>
    <property type="match status" value="1"/>
</dbReference>
<dbReference type="Pfam" id="PF13560">
    <property type="entry name" value="HTH_31"/>
    <property type="match status" value="1"/>
</dbReference>
<proteinExistence type="predicted"/>
<keyword evidence="3" id="KW-1185">Reference proteome</keyword>
<dbReference type="Gene3D" id="3.30.450.180">
    <property type="match status" value="1"/>
</dbReference>
<dbReference type="Pfam" id="PF17765">
    <property type="entry name" value="MLTR_LBD"/>
    <property type="match status" value="1"/>
</dbReference>
<dbReference type="InterPro" id="IPR001387">
    <property type="entry name" value="Cro/C1-type_HTH"/>
</dbReference>
<dbReference type="Proteomes" id="UP001596137">
    <property type="component" value="Unassembled WGS sequence"/>
</dbReference>
<dbReference type="PROSITE" id="PS50943">
    <property type="entry name" value="HTH_CROC1"/>
    <property type="match status" value="1"/>
</dbReference>
<evidence type="ECO:0000313" key="3">
    <source>
        <dbReference type="Proteomes" id="UP001596137"/>
    </source>
</evidence>
<dbReference type="SMART" id="SM00530">
    <property type="entry name" value="HTH_XRE"/>
    <property type="match status" value="1"/>
</dbReference>